<dbReference type="InterPro" id="IPR050268">
    <property type="entry name" value="NADH-dep_flavin_reductase"/>
</dbReference>
<dbReference type="InterPro" id="IPR012349">
    <property type="entry name" value="Split_barrel_FMN-bd"/>
</dbReference>
<organism evidence="4 5">
    <name type="scientific">Aureibacillus halotolerans</name>
    <dbReference type="NCBI Taxonomy" id="1508390"/>
    <lineage>
        <taxon>Bacteria</taxon>
        <taxon>Bacillati</taxon>
        <taxon>Bacillota</taxon>
        <taxon>Bacilli</taxon>
        <taxon>Bacillales</taxon>
        <taxon>Bacillaceae</taxon>
        <taxon>Aureibacillus</taxon>
    </lineage>
</organism>
<evidence type="ECO:0000256" key="2">
    <source>
        <dbReference type="ARBA" id="ARBA00023002"/>
    </source>
</evidence>
<accession>A0A4R6UAK9</accession>
<dbReference type="OrthoDB" id="9792858at2"/>
<sequence length="163" mass="18041">MADHQQTYKDVMSKYPTGVTIVTTTGEDGEPVGLTVNSFASVSIDPLLVLWSIDDHVNSKNIFANAKGFAVHILAEEQGDLCWTFARKDVDRFASCKWSLSPNGLPIIEGAKAVLQCDTYQAVPAGDHTVMIGKVIDIENSDRTPMIYYHRGIRPMPAEWNKE</sequence>
<proteinExistence type="inferred from homology"/>
<comment type="similarity">
    <text evidence="1">Belongs to the non-flavoprotein flavin reductase family.</text>
</comment>
<keyword evidence="2" id="KW-0560">Oxidoreductase</keyword>
<dbReference type="AlphaFoldDB" id="A0A4R6UAK9"/>
<keyword evidence="5" id="KW-1185">Reference proteome</keyword>
<dbReference type="GO" id="GO:0042602">
    <property type="term" value="F:riboflavin reductase (NADPH) activity"/>
    <property type="evidence" value="ECO:0007669"/>
    <property type="project" value="TreeGrafter"/>
</dbReference>
<evidence type="ECO:0000259" key="3">
    <source>
        <dbReference type="SMART" id="SM00903"/>
    </source>
</evidence>
<dbReference type="InterPro" id="IPR002563">
    <property type="entry name" value="Flavin_Rdtase-like_dom"/>
</dbReference>
<dbReference type="SMART" id="SM00903">
    <property type="entry name" value="Flavin_Reduct"/>
    <property type="match status" value="1"/>
</dbReference>
<evidence type="ECO:0000256" key="1">
    <source>
        <dbReference type="ARBA" id="ARBA00008898"/>
    </source>
</evidence>
<dbReference type="Gene3D" id="2.30.110.10">
    <property type="entry name" value="Electron Transport, Fmn-binding Protein, Chain A"/>
    <property type="match status" value="1"/>
</dbReference>
<gene>
    <name evidence="4" type="ORF">EV213_101352</name>
</gene>
<dbReference type="SUPFAM" id="SSF50475">
    <property type="entry name" value="FMN-binding split barrel"/>
    <property type="match status" value="1"/>
</dbReference>
<name>A0A4R6UAK9_9BACI</name>
<reference evidence="4 5" key="1">
    <citation type="submission" date="2019-03" db="EMBL/GenBank/DDBJ databases">
        <title>Genomic Encyclopedia of Type Strains, Phase IV (KMG-IV): sequencing the most valuable type-strain genomes for metagenomic binning, comparative biology and taxonomic classification.</title>
        <authorList>
            <person name="Goeker M."/>
        </authorList>
    </citation>
    <scope>NUCLEOTIDE SEQUENCE [LARGE SCALE GENOMIC DNA]</scope>
    <source>
        <strain evidence="4 5">DSM 28697</strain>
    </source>
</reference>
<dbReference type="GO" id="GO:0010181">
    <property type="term" value="F:FMN binding"/>
    <property type="evidence" value="ECO:0007669"/>
    <property type="project" value="InterPro"/>
</dbReference>
<dbReference type="Proteomes" id="UP000295632">
    <property type="component" value="Unassembled WGS sequence"/>
</dbReference>
<dbReference type="Pfam" id="PF01613">
    <property type="entry name" value="Flavin_Reduct"/>
    <property type="match status" value="1"/>
</dbReference>
<protein>
    <submittedName>
        <fullName evidence="4">Flavin reductase (DIM6/NTAB) family NADH-FMN oxidoreductase RutF</fullName>
    </submittedName>
</protein>
<feature type="domain" description="Flavin reductase like" evidence="3">
    <location>
        <begin position="12"/>
        <end position="155"/>
    </location>
</feature>
<dbReference type="EMBL" id="SNYJ01000001">
    <property type="protein sequence ID" value="TDQ42922.1"/>
    <property type="molecule type" value="Genomic_DNA"/>
</dbReference>
<dbReference type="RefSeq" id="WP_133578743.1">
    <property type="nucleotide sequence ID" value="NZ_SNYJ01000001.1"/>
</dbReference>
<dbReference type="PANTHER" id="PTHR30466:SF11">
    <property type="entry name" value="FLAVIN-DEPENDENT MONOOXYGENASE, REDUCTASE SUBUNIT HSAB"/>
    <property type="match status" value="1"/>
</dbReference>
<comment type="caution">
    <text evidence="4">The sequence shown here is derived from an EMBL/GenBank/DDBJ whole genome shotgun (WGS) entry which is preliminary data.</text>
</comment>
<evidence type="ECO:0000313" key="4">
    <source>
        <dbReference type="EMBL" id="TDQ42922.1"/>
    </source>
</evidence>
<dbReference type="PANTHER" id="PTHR30466">
    <property type="entry name" value="FLAVIN REDUCTASE"/>
    <property type="match status" value="1"/>
</dbReference>
<evidence type="ECO:0000313" key="5">
    <source>
        <dbReference type="Proteomes" id="UP000295632"/>
    </source>
</evidence>